<dbReference type="AlphaFoldDB" id="A0A5J5AUV5"/>
<accession>A0A5J5AUV5</accession>
<dbReference type="EMBL" id="CM018041">
    <property type="protein sequence ID" value="KAA8534048.1"/>
    <property type="molecule type" value="Genomic_DNA"/>
</dbReference>
<keyword evidence="2" id="KW-1185">Reference proteome</keyword>
<sequence length="56" mass="6611">MIMDFVNFSLMNSIRWRMFVCFTLYSCYLVPCFQFGMGFGVPSVFVAADVFDWIME</sequence>
<gene>
    <name evidence="1" type="ORF">F0562_031565</name>
</gene>
<name>A0A5J5AUV5_9ASTE</name>
<dbReference type="Proteomes" id="UP000325577">
    <property type="component" value="Linkage Group LG18"/>
</dbReference>
<protein>
    <submittedName>
        <fullName evidence="1">Uncharacterized protein</fullName>
    </submittedName>
</protein>
<evidence type="ECO:0000313" key="1">
    <source>
        <dbReference type="EMBL" id="KAA8534048.1"/>
    </source>
</evidence>
<reference evidence="1 2" key="1">
    <citation type="submission" date="2019-09" db="EMBL/GenBank/DDBJ databases">
        <title>A chromosome-level genome assembly of the Chinese tupelo Nyssa sinensis.</title>
        <authorList>
            <person name="Yang X."/>
            <person name="Kang M."/>
            <person name="Yang Y."/>
            <person name="Xiong H."/>
            <person name="Wang M."/>
            <person name="Zhang Z."/>
            <person name="Wang Z."/>
            <person name="Wu H."/>
            <person name="Ma T."/>
            <person name="Liu J."/>
            <person name="Xi Z."/>
        </authorList>
    </citation>
    <scope>NUCLEOTIDE SEQUENCE [LARGE SCALE GENOMIC DNA]</scope>
    <source>
        <strain evidence="1">J267</strain>
        <tissue evidence="1">Leaf</tissue>
    </source>
</reference>
<proteinExistence type="predicted"/>
<organism evidence="1 2">
    <name type="scientific">Nyssa sinensis</name>
    <dbReference type="NCBI Taxonomy" id="561372"/>
    <lineage>
        <taxon>Eukaryota</taxon>
        <taxon>Viridiplantae</taxon>
        <taxon>Streptophyta</taxon>
        <taxon>Embryophyta</taxon>
        <taxon>Tracheophyta</taxon>
        <taxon>Spermatophyta</taxon>
        <taxon>Magnoliopsida</taxon>
        <taxon>eudicotyledons</taxon>
        <taxon>Gunneridae</taxon>
        <taxon>Pentapetalae</taxon>
        <taxon>asterids</taxon>
        <taxon>Cornales</taxon>
        <taxon>Nyssaceae</taxon>
        <taxon>Nyssa</taxon>
    </lineage>
</organism>
<evidence type="ECO:0000313" key="2">
    <source>
        <dbReference type="Proteomes" id="UP000325577"/>
    </source>
</evidence>